<dbReference type="SMART" id="SM00382">
    <property type="entry name" value="AAA"/>
    <property type="match status" value="1"/>
</dbReference>
<keyword evidence="2" id="KW-0547">Nucleotide-binding</keyword>
<dbReference type="PANTHER" id="PTHR42781:SF4">
    <property type="entry name" value="SPERMIDINE_PUTRESCINE IMPORT ATP-BINDING PROTEIN POTA"/>
    <property type="match status" value="1"/>
</dbReference>
<dbReference type="GO" id="GO:0016887">
    <property type="term" value="F:ATP hydrolysis activity"/>
    <property type="evidence" value="ECO:0007669"/>
    <property type="project" value="InterPro"/>
</dbReference>
<evidence type="ECO:0000256" key="2">
    <source>
        <dbReference type="ARBA" id="ARBA00022741"/>
    </source>
</evidence>
<evidence type="ECO:0000256" key="1">
    <source>
        <dbReference type="ARBA" id="ARBA00022448"/>
    </source>
</evidence>
<protein>
    <submittedName>
        <fullName evidence="5">Putative thiamine transport system ATP-binding protein</fullName>
    </submittedName>
</protein>
<dbReference type="InterPro" id="IPR050093">
    <property type="entry name" value="ABC_SmlMolc_Importer"/>
</dbReference>
<dbReference type="PANTHER" id="PTHR42781">
    <property type="entry name" value="SPERMIDINE/PUTRESCINE IMPORT ATP-BINDING PROTEIN POTA"/>
    <property type="match status" value="1"/>
</dbReference>
<gene>
    <name evidence="5" type="ORF">SAMN04489858_11167</name>
</gene>
<organism evidence="5 6">
    <name type="scientific">Paracoccus homiensis</name>
    <dbReference type="NCBI Taxonomy" id="364199"/>
    <lineage>
        <taxon>Bacteria</taxon>
        <taxon>Pseudomonadati</taxon>
        <taxon>Pseudomonadota</taxon>
        <taxon>Alphaproteobacteria</taxon>
        <taxon>Rhodobacterales</taxon>
        <taxon>Paracoccaceae</taxon>
        <taxon>Paracoccus</taxon>
    </lineage>
</organism>
<dbReference type="Pfam" id="PF00005">
    <property type="entry name" value="ABC_tran"/>
    <property type="match status" value="1"/>
</dbReference>
<feature type="domain" description="ABC transporter" evidence="4">
    <location>
        <begin position="3"/>
        <end position="211"/>
    </location>
</feature>
<dbReference type="InterPro" id="IPR003593">
    <property type="entry name" value="AAA+_ATPase"/>
</dbReference>
<reference evidence="5 6" key="1">
    <citation type="submission" date="2016-10" db="EMBL/GenBank/DDBJ databases">
        <authorList>
            <person name="de Groot N.N."/>
        </authorList>
    </citation>
    <scope>NUCLEOTIDE SEQUENCE [LARGE SCALE GENOMIC DNA]</scope>
    <source>
        <strain evidence="5 6">DSM 17862</strain>
    </source>
</reference>
<evidence type="ECO:0000259" key="4">
    <source>
        <dbReference type="PROSITE" id="PS50893"/>
    </source>
</evidence>
<accession>A0A1I0HG62</accession>
<dbReference type="OrthoDB" id="9802264at2"/>
<dbReference type="Gene3D" id="3.40.50.300">
    <property type="entry name" value="P-loop containing nucleotide triphosphate hydrolases"/>
    <property type="match status" value="1"/>
</dbReference>
<dbReference type="PROSITE" id="PS50893">
    <property type="entry name" value="ABC_TRANSPORTER_2"/>
    <property type="match status" value="1"/>
</dbReference>
<keyword evidence="1" id="KW-0813">Transport</keyword>
<dbReference type="Proteomes" id="UP000199180">
    <property type="component" value="Unassembled WGS sequence"/>
</dbReference>
<dbReference type="InterPro" id="IPR027417">
    <property type="entry name" value="P-loop_NTPase"/>
</dbReference>
<proteinExistence type="predicted"/>
<evidence type="ECO:0000313" key="6">
    <source>
        <dbReference type="Proteomes" id="UP000199180"/>
    </source>
</evidence>
<dbReference type="InterPro" id="IPR003439">
    <property type="entry name" value="ABC_transporter-like_ATP-bd"/>
</dbReference>
<sequence length="211" mass="22258">MSLDLVGLGIRHPDGNALIDDLNLSVAPGTVTTLTGPSGVGKSTLLNAVGGHLEAGFRLRGRVVLNGRDITDLPAERRDIGVMFQQAVMFPHLSVADNLAFGLSPKLRGRGARKAAVAKALDLAGLAGLGDRDPATLSGGQRARVALMRTMLARPRAVLLDEPFSALDPERRHEIREFVMATIRRSGIPALLVTHDRQDADAAGGPVIALT</sequence>
<keyword evidence="6" id="KW-1185">Reference proteome</keyword>
<evidence type="ECO:0000313" key="5">
    <source>
        <dbReference type="EMBL" id="SET82958.1"/>
    </source>
</evidence>
<evidence type="ECO:0000256" key="3">
    <source>
        <dbReference type="ARBA" id="ARBA00022840"/>
    </source>
</evidence>
<dbReference type="AlphaFoldDB" id="A0A1I0HG62"/>
<dbReference type="RefSeq" id="WP_090736312.1">
    <property type="nucleotide sequence ID" value="NZ_FOHO01000011.1"/>
</dbReference>
<name>A0A1I0HG62_9RHOB</name>
<dbReference type="STRING" id="364199.SAMN04489858_11167"/>
<dbReference type="EMBL" id="FOHO01000011">
    <property type="protein sequence ID" value="SET82958.1"/>
    <property type="molecule type" value="Genomic_DNA"/>
</dbReference>
<keyword evidence="3 5" id="KW-0067">ATP-binding</keyword>
<dbReference type="GO" id="GO:0005524">
    <property type="term" value="F:ATP binding"/>
    <property type="evidence" value="ECO:0007669"/>
    <property type="project" value="UniProtKB-KW"/>
</dbReference>
<dbReference type="SUPFAM" id="SSF52540">
    <property type="entry name" value="P-loop containing nucleoside triphosphate hydrolases"/>
    <property type="match status" value="1"/>
</dbReference>